<gene>
    <name evidence="1" type="ORF">R4P48_17615</name>
</gene>
<protein>
    <recommendedName>
        <fullName evidence="3">RiboL-PSP-HEPN domain-containing protein</fullName>
    </recommendedName>
</protein>
<dbReference type="EMBL" id="JAWLOF010000014">
    <property type="protein sequence ID" value="MDV7024488.1"/>
    <property type="molecule type" value="Genomic_DNA"/>
</dbReference>
<evidence type="ECO:0000313" key="1">
    <source>
        <dbReference type="EMBL" id="MDV7024488.1"/>
    </source>
</evidence>
<dbReference type="RefSeq" id="WP_151605696.1">
    <property type="nucleotide sequence ID" value="NZ_JAWLOF010000014.1"/>
</dbReference>
<accession>A0ABU4E5U0</accession>
<dbReference type="Proteomes" id="UP001187066">
    <property type="component" value="Unassembled WGS sequence"/>
</dbReference>
<name>A0ABU4E5U0_9ENTR</name>
<proteinExistence type="predicted"/>
<evidence type="ECO:0000313" key="2">
    <source>
        <dbReference type="Proteomes" id="UP001187066"/>
    </source>
</evidence>
<keyword evidence="2" id="KW-1185">Reference proteome</keyword>
<organism evidence="1 2">
    <name type="scientific">Atlantibacter subterraneus</name>
    <dbReference type="NCBI Taxonomy" id="255519"/>
    <lineage>
        <taxon>Bacteria</taxon>
        <taxon>Pseudomonadati</taxon>
        <taxon>Pseudomonadota</taxon>
        <taxon>Gammaproteobacteria</taxon>
        <taxon>Enterobacterales</taxon>
        <taxon>Enterobacteriaceae</taxon>
        <taxon>Atlantibacter</taxon>
    </lineage>
</organism>
<sequence>MGSTKEYLMEMEEFRREKWIDEVYPDVEPETDEWEQAAEQYSYWMDDLAEQAERQWFQDSLNDLDDRYRYAVRELHELETLVSSAHTDIVFRLAYVHTVTVMEAFLMYSARALLNDKEHLDRFYTNVASIPKLKGIISKCARAVINNTQKHPEGFPPDEAIQRRRTAQLFVSQQTFHNLGHLKTYFTAVLKTPPEWPVEPLEYIVRTRQDLVHRNGVSEDDVPVSIGSWDLTSAITAVRRFIDVVAHSLRRETGLDESLPVFDRDSL</sequence>
<evidence type="ECO:0008006" key="3">
    <source>
        <dbReference type="Google" id="ProtNLM"/>
    </source>
</evidence>
<reference evidence="1 2" key="1">
    <citation type="submission" date="2023-10" db="EMBL/GenBank/DDBJ databases">
        <authorList>
            <person name="Dale J."/>
        </authorList>
    </citation>
    <scope>NUCLEOTIDE SEQUENCE [LARGE SCALE GENOMIC DNA]</scope>
    <source>
        <strain evidence="1 2">2023EL-00970</strain>
    </source>
</reference>
<comment type="caution">
    <text evidence="1">The sequence shown here is derived from an EMBL/GenBank/DDBJ whole genome shotgun (WGS) entry which is preliminary data.</text>
</comment>